<dbReference type="EMBL" id="CP000133">
    <property type="protein sequence ID" value="ABC91741.1"/>
    <property type="molecule type" value="Genomic_DNA"/>
</dbReference>
<evidence type="ECO:0000256" key="3">
    <source>
        <dbReference type="ARBA" id="ARBA00023163"/>
    </source>
</evidence>
<dbReference type="eggNOG" id="COG1522">
    <property type="taxonomic scope" value="Bacteria"/>
</dbReference>
<dbReference type="PANTHER" id="PTHR30154">
    <property type="entry name" value="LEUCINE-RESPONSIVE REGULATORY PROTEIN"/>
    <property type="match status" value="1"/>
</dbReference>
<dbReference type="SMART" id="SM00344">
    <property type="entry name" value="HTH_ASNC"/>
    <property type="match status" value="1"/>
</dbReference>
<dbReference type="PROSITE" id="PS00519">
    <property type="entry name" value="HTH_ASNC_1"/>
    <property type="match status" value="1"/>
</dbReference>
<evidence type="ECO:0000313" key="6">
    <source>
        <dbReference type="Proteomes" id="UP000001936"/>
    </source>
</evidence>
<dbReference type="InterPro" id="IPR019888">
    <property type="entry name" value="Tscrpt_reg_AsnC-like"/>
</dbReference>
<evidence type="ECO:0000259" key="4">
    <source>
        <dbReference type="PROSITE" id="PS50956"/>
    </source>
</evidence>
<gene>
    <name evidence="5" type="primary">lrp</name>
    <name evidence="5" type="ordered locus">RHE_CH02974</name>
</gene>
<reference evidence="5 6" key="1">
    <citation type="journal article" date="2006" name="Proc. Natl. Acad. Sci. U.S.A.">
        <title>The partitioned Rhizobium etli genome: genetic and metabolic redundancy in seven interacting replicons.</title>
        <authorList>
            <person name="Gonzalez V."/>
            <person name="Santamaria R.I."/>
            <person name="Bustos P."/>
            <person name="Hernandez-Gonzalez I."/>
            <person name="Medrano-Soto A."/>
            <person name="Moreno-Hagelsieb G."/>
            <person name="Janga S.C."/>
            <person name="Ramirez M.A."/>
            <person name="Jimenez-Jacinto V."/>
            <person name="Collado-Vides J."/>
            <person name="Davila G."/>
        </authorList>
    </citation>
    <scope>NUCLEOTIDE SEQUENCE [LARGE SCALE GENOMIC DNA]</scope>
    <source>
        <strain evidence="6">ATCC 51251 / DSM 11541 / JCM 21823 / NBRC 15573 / CFN 42</strain>
    </source>
</reference>
<dbReference type="AlphaFoldDB" id="Q2K5Z5"/>
<dbReference type="Gene3D" id="1.10.10.10">
    <property type="entry name" value="Winged helix-like DNA-binding domain superfamily/Winged helix DNA-binding domain"/>
    <property type="match status" value="1"/>
</dbReference>
<dbReference type="Pfam" id="PF01037">
    <property type="entry name" value="AsnC_trans_reg"/>
    <property type="match status" value="1"/>
</dbReference>
<accession>Q2K5Z5</accession>
<sequence length="207" mass="23496">MNVQCYYSRAALHYQQGKWPCCARIRHRLETFLRIPLLYIEARRGELKKGHGVGRTELDVIDIKILRELQADGRMTNVELADRVGISAPPCLRRVRKLEEAGIIEGYHAMLNSPKLGFDLVAFCMVGLKHQSEGNLKAFAAATAEWPLVRQAWMVSGDSDFLLHCVAENLTHFQDFVIEVLTANEHVDTVRTMLTIRQVKKLGLVEV</sequence>
<dbReference type="InterPro" id="IPR011008">
    <property type="entry name" value="Dimeric_a/b-barrel"/>
</dbReference>
<dbReference type="GO" id="GO:0043565">
    <property type="term" value="F:sequence-specific DNA binding"/>
    <property type="evidence" value="ECO:0007669"/>
    <property type="project" value="InterPro"/>
</dbReference>
<keyword evidence="3" id="KW-0804">Transcription</keyword>
<keyword evidence="2" id="KW-0238">DNA-binding</keyword>
<dbReference type="InterPro" id="IPR036388">
    <property type="entry name" value="WH-like_DNA-bd_sf"/>
</dbReference>
<dbReference type="SUPFAM" id="SSF54909">
    <property type="entry name" value="Dimeric alpha+beta barrel"/>
    <property type="match status" value="1"/>
</dbReference>
<keyword evidence="1" id="KW-0805">Transcription regulation</keyword>
<dbReference type="HOGENOM" id="CLU_091233_0_3_5"/>
<evidence type="ECO:0000256" key="1">
    <source>
        <dbReference type="ARBA" id="ARBA00023015"/>
    </source>
</evidence>
<dbReference type="PROSITE" id="PS50956">
    <property type="entry name" value="HTH_ASNC_2"/>
    <property type="match status" value="1"/>
</dbReference>
<dbReference type="InterPro" id="IPR000485">
    <property type="entry name" value="AsnC-type_HTH_dom"/>
</dbReference>
<dbReference type="Proteomes" id="UP000001936">
    <property type="component" value="Chromosome"/>
</dbReference>
<dbReference type="Gene3D" id="3.30.70.920">
    <property type="match status" value="1"/>
</dbReference>
<dbReference type="SUPFAM" id="SSF46785">
    <property type="entry name" value="Winged helix' DNA-binding domain"/>
    <property type="match status" value="1"/>
</dbReference>
<dbReference type="InterPro" id="IPR036390">
    <property type="entry name" value="WH_DNA-bd_sf"/>
</dbReference>
<dbReference type="InterPro" id="IPR019887">
    <property type="entry name" value="Tscrpt_reg_AsnC/Lrp_C"/>
</dbReference>
<protein>
    <submittedName>
        <fullName evidence="5">Leucine-responsive transcriptional regulator protein, AsnC family</fullName>
    </submittedName>
</protein>
<dbReference type="GO" id="GO:0005829">
    <property type="term" value="C:cytosol"/>
    <property type="evidence" value="ECO:0007669"/>
    <property type="project" value="TreeGrafter"/>
</dbReference>
<dbReference type="GO" id="GO:0006355">
    <property type="term" value="P:regulation of DNA-templated transcription"/>
    <property type="evidence" value="ECO:0007669"/>
    <property type="project" value="UniProtKB-ARBA"/>
</dbReference>
<dbReference type="GO" id="GO:0043200">
    <property type="term" value="P:response to amino acid"/>
    <property type="evidence" value="ECO:0007669"/>
    <property type="project" value="TreeGrafter"/>
</dbReference>
<keyword evidence="6" id="KW-1185">Reference proteome</keyword>
<dbReference type="InterPro" id="IPR019885">
    <property type="entry name" value="Tscrpt_reg_HTH_AsnC-type_CS"/>
</dbReference>
<dbReference type="InterPro" id="IPR011991">
    <property type="entry name" value="ArsR-like_HTH"/>
</dbReference>
<name>Q2K5Z5_RHIEC</name>
<evidence type="ECO:0000256" key="2">
    <source>
        <dbReference type="ARBA" id="ARBA00023125"/>
    </source>
</evidence>
<proteinExistence type="predicted"/>
<dbReference type="Pfam" id="PF13412">
    <property type="entry name" value="HTH_24"/>
    <property type="match status" value="1"/>
</dbReference>
<dbReference type="PANTHER" id="PTHR30154:SF34">
    <property type="entry name" value="TRANSCRIPTIONAL REGULATOR AZLB"/>
    <property type="match status" value="1"/>
</dbReference>
<organism evidence="5 6">
    <name type="scientific">Rhizobium etli (strain ATCC 51251 / DSM 11541 / JCM 21823 / NBRC 15573 / CFN 42)</name>
    <dbReference type="NCBI Taxonomy" id="347834"/>
    <lineage>
        <taxon>Bacteria</taxon>
        <taxon>Pseudomonadati</taxon>
        <taxon>Pseudomonadota</taxon>
        <taxon>Alphaproteobacteria</taxon>
        <taxon>Hyphomicrobiales</taxon>
        <taxon>Rhizobiaceae</taxon>
        <taxon>Rhizobium/Agrobacterium group</taxon>
        <taxon>Rhizobium</taxon>
    </lineage>
</organism>
<feature type="domain" description="HTH asnC-type" evidence="4">
    <location>
        <begin position="58"/>
        <end position="119"/>
    </location>
</feature>
<dbReference type="PRINTS" id="PR00033">
    <property type="entry name" value="HTHASNC"/>
</dbReference>
<dbReference type="KEGG" id="ret:RHE_CH02974"/>
<dbReference type="FunFam" id="1.10.10.10:FF:000186">
    <property type="entry name" value="AsnC family transcriptional regulator"/>
    <property type="match status" value="1"/>
</dbReference>
<dbReference type="CDD" id="cd00090">
    <property type="entry name" value="HTH_ARSR"/>
    <property type="match status" value="1"/>
</dbReference>
<evidence type="ECO:0000313" key="5">
    <source>
        <dbReference type="EMBL" id="ABC91741.1"/>
    </source>
</evidence>